<protein>
    <submittedName>
        <fullName evidence="2">Uncharacterized protein</fullName>
    </submittedName>
</protein>
<evidence type="ECO:0000256" key="1">
    <source>
        <dbReference type="SAM" id="MobiDB-lite"/>
    </source>
</evidence>
<accession>A0ABV3WYX2</accession>
<organism evidence="2 3">
    <name type="scientific">Neoaquamicrobium sediminum</name>
    <dbReference type="NCBI Taxonomy" id="1849104"/>
    <lineage>
        <taxon>Bacteria</taxon>
        <taxon>Pseudomonadati</taxon>
        <taxon>Pseudomonadota</taxon>
        <taxon>Alphaproteobacteria</taxon>
        <taxon>Hyphomicrobiales</taxon>
        <taxon>Phyllobacteriaceae</taxon>
        <taxon>Neoaquamicrobium</taxon>
    </lineage>
</organism>
<dbReference type="EMBL" id="JAZHFV010000007">
    <property type="protein sequence ID" value="MEX4009889.1"/>
    <property type="molecule type" value="Genomic_DNA"/>
</dbReference>
<dbReference type="RefSeq" id="WP_368804681.1">
    <property type="nucleotide sequence ID" value="NZ_JAZHFV010000007.1"/>
</dbReference>
<dbReference type="Proteomes" id="UP001559025">
    <property type="component" value="Unassembled WGS sequence"/>
</dbReference>
<proteinExistence type="predicted"/>
<feature type="region of interest" description="Disordered" evidence="1">
    <location>
        <begin position="70"/>
        <end position="118"/>
    </location>
</feature>
<reference evidence="2 3" key="1">
    <citation type="submission" date="2024-01" db="EMBL/GenBank/DDBJ databases">
        <title>New evidence supports the origin of RcGTA from prophage.</title>
        <authorList>
            <person name="Xu Y."/>
            <person name="Liu B."/>
            <person name="Chen F."/>
        </authorList>
    </citation>
    <scope>NUCLEOTIDE SEQUENCE [LARGE SCALE GENOMIC DNA]</scope>
    <source>
        <strain evidence="2 3">CBW1107-2</strain>
    </source>
</reference>
<sequence length="118" mass="12555">MLVGLVAYLILLQGLATAYAKTWTAVDQFEPAFIICSPSQAADRTNADPLDQIVKECCTALCVAASTVGPTLQPSETGTFRIPPIRTDDEPLYPTSHRAPPGEPGAIKDARAPPDFSI</sequence>
<name>A0ABV3WYX2_9HYPH</name>
<comment type="caution">
    <text evidence="2">The sequence shown here is derived from an EMBL/GenBank/DDBJ whole genome shotgun (WGS) entry which is preliminary data.</text>
</comment>
<evidence type="ECO:0000313" key="2">
    <source>
        <dbReference type="EMBL" id="MEX4009889.1"/>
    </source>
</evidence>
<keyword evidence="3" id="KW-1185">Reference proteome</keyword>
<gene>
    <name evidence="2" type="ORF">V1479_21460</name>
</gene>
<evidence type="ECO:0000313" key="3">
    <source>
        <dbReference type="Proteomes" id="UP001559025"/>
    </source>
</evidence>